<dbReference type="InterPro" id="IPR046867">
    <property type="entry name" value="AldOxase/xan_DH_MoCoBD2"/>
</dbReference>
<gene>
    <name evidence="13" type="ORF">PYW07_011996</name>
</gene>
<comment type="cofactor">
    <cofactor evidence="2">
        <name>FAD</name>
        <dbReference type="ChEBI" id="CHEBI:57692"/>
    </cofactor>
</comment>
<keyword evidence="9" id="KW-0411">Iron-sulfur</keyword>
<dbReference type="Proteomes" id="UP001231518">
    <property type="component" value="Chromosome 3"/>
</dbReference>
<dbReference type="InterPro" id="IPR000674">
    <property type="entry name" value="Ald_Oxase/Xan_DH_a/b"/>
</dbReference>
<dbReference type="InterPro" id="IPR037165">
    <property type="entry name" value="AldOxase/xan_DH_Mopterin-bd_sf"/>
</dbReference>
<dbReference type="Pfam" id="PF01315">
    <property type="entry name" value="Ald_Xan_dh_C"/>
    <property type="match status" value="1"/>
</dbReference>
<comment type="cofactor">
    <cofactor evidence="1">
        <name>Mo-molybdopterin</name>
        <dbReference type="ChEBI" id="CHEBI:71302"/>
    </cofactor>
</comment>
<sequence>MEDLIRCLKSRTKKDSKWRRKPYLSELPKPPVSARAAPQPPTSTQSQRPAGTREAAPQLTKVTPNDPTVLYPQGSRVLTMAFYTEDLPHLPDEVYCALALSTVALGDIVSIDASKALALPGVIAFYKAEDIPGINSFTPPDSFLYSANEEVLASGTVKYFNQPIGIVVAESRYLADKAAKLVEATYSNVKEPVIDVKKTVDDKDRTTQFENIEATETGSDVEKVVKGFNTVYGQYHYTMETLTTVVKPSDDGLAVYCSTQWMEGVQLMISRALKLQQNQVDVHTRRVGGGYGIKLSRSSQGAIAAALVVQKLNRPCRFIQSLTTNTKALGKRLPCCSDFEAGVSSTGVIQYVNYKVFEDNGYKTNEQFTLLGGGQFNNAYNRARWNYTSFDSITDTAKNTWARAPGTLEHVAMSEFIMEQIAYEMNLDPLDVRMANLDTQYSKDMKEMIDYVIIKSDYPKRRKAVNKFNTENRWKKRGLRFAFLRWTPIGGVNFYINLSVYRGDGSVVITHGAIEMGQGINTKAVQVAAYMLNIPIEKIIVKENNTVIAPNCSLSGGSIMNQNVIVGVQRACQQLLDRLKPVRDAMDNPTWEDLITKAYNDNVDLQAHGFTRTDEEYPFDIYGVTLAEVEVDILTGQSQILRIDLCEDVGQSVSPEVDIGQVEGAFMMGVGYWTCENLVYAPTGELLTDRSWNYHVPLARDIPQDWRVYFRKNSYSNDAVFGSKCIGEPPICMAVVVALAMREAITAARLDSGIPKTKWYPEDGPYTVERNYLLSSTNTADFKFN</sequence>
<keyword evidence="6" id="KW-0479">Metal-binding</keyword>
<dbReference type="FunFam" id="3.30.365.10:FF:000002">
    <property type="entry name" value="Xanthine dehydrogenase oxidase"/>
    <property type="match status" value="1"/>
</dbReference>
<dbReference type="Pfam" id="PF02738">
    <property type="entry name" value="MoCoBD_1"/>
    <property type="match status" value="1"/>
</dbReference>
<dbReference type="InterPro" id="IPR016208">
    <property type="entry name" value="Ald_Oxase/xanthine_DH-like"/>
</dbReference>
<dbReference type="PANTHER" id="PTHR11908">
    <property type="entry name" value="XANTHINE DEHYDROGENASE"/>
    <property type="match status" value="1"/>
</dbReference>
<dbReference type="PANTHER" id="PTHR11908:SF132">
    <property type="entry name" value="ALDEHYDE OXIDASE 1-RELATED"/>
    <property type="match status" value="1"/>
</dbReference>
<evidence type="ECO:0000256" key="4">
    <source>
        <dbReference type="ARBA" id="ARBA00022505"/>
    </source>
</evidence>
<comment type="caution">
    <text evidence="13">The sequence shown here is derived from an EMBL/GenBank/DDBJ whole genome shotgun (WGS) entry which is preliminary data.</text>
</comment>
<dbReference type="EMBL" id="JARGEI010000014">
    <property type="protein sequence ID" value="KAJ8719953.1"/>
    <property type="molecule type" value="Genomic_DNA"/>
</dbReference>
<organism evidence="13 14">
    <name type="scientific">Mythimna separata</name>
    <name type="common">Oriental armyworm</name>
    <name type="synonym">Pseudaletia separata</name>
    <dbReference type="NCBI Taxonomy" id="271217"/>
    <lineage>
        <taxon>Eukaryota</taxon>
        <taxon>Metazoa</taxon>
        <taxon>Ecdysozoa</taxon>
        <taxon>Arthropoda</taxon>
        <taxon>Hexapoda</taxon>
        <taxon>Insecta</taxon>
        <taxon>Pterygota</taxon>
        <taxon>Neoptera</taxon>
        <taxon>Endopterygota</taxon>
        <taxon>Lepidoptera</taxon>
        <taxon>Glossata</taxon>
        <taxon>Ditrysia</taxon>
        <taxon>Noctuoidea</taxon>
        <taxon>Noctuidae</taxon>
        <taxon>Noctuinae</taxon>
        <taxon>Hadenini</taxon>
        <taxon>Mythimna</taxon>
    </lineage>
</organism>
<keyword evidence="4" id="KW-0500">Molybdenum</keyword>
<keyword evidence="8" id="KW-0408">Iron</keyword>
<keyword evidence="5" id="KW-0001">2Fe-2S</keyword>
<keyword evidence="14" id="KW-1185">Reference proteome</keyword>
<evidence type="ECO:0000256" key="8">
    <source>
        <dbReference type="ARBA" id="ARBA00023004"/>
    </source>
</evidence>
<evidence type="ECO:0000256" key="1">
    <source>
        <dbReference type="ARBA" id="ARBA00001924"/>
    </source>
</evidence>
<keyword evidence="7" id="KW-0560">Oxidoreductase</keyword>
<dbReference type="SUPFAM" id="SSF54665">
    <property type="entry name" value="CO dehydrogenase molybdoprotein N-domain-like"/>
    <property type="match status" value="1"/>
</dbReference>
<evidence type="ECO:0000256" key="9">
    <source>
        <dbReference type="ARBA" id="ARBA00023014"/>
    </source>
</evidence>
<feature type="domain" description="Aldehyde oxidase/xanthine dehydrogenase a/b hammerhead" evidence="12">
    <location>
        <begin position="83"/>
        <end position="190"/>
    </location>
</feature>
<protein>
    <recommendedName>
        <fullName evidence="12">Aldehyde oxidase/xanthine dehydrogenase a/b hammerhead domain-containing protein</fullName>
    </recommendedName>
</protein>
<evidence type="ECO:0000256" key="7">
    <source>
        <dbReference type="ARBA" id="ARBA00023002"/>
    </source>
</evidence>
<comment type="cofactor">
    <cofactor evidence="10">
        <name>[2Fe-2S] cluster</name>
        <dbReference type="ChEBI" id="CHEBI:190135"/>
    </cofactor>
</comment>
<dbReference type="Gene3D" id="3.90.1170.50">
    <property type="entry name" value="Aldehyde oxidase/xanthine dehydrogenase, a/b hammerhead"/>
    <property type="match status" value="1"/>
</dbReference>
<evidence type="ECO:0000313" key="14">
    <source>
        <dbReference type="Proteomes" id="UP001231518"/>
    </source>
</evidence>
<evidence type="ECO:0000256" key="2">
    <source>
        <dbReference type="ARBA" id="ARBA00001974"/>
    </source>
</evidence>
<reference evidence="13" key="1">
    <citation type="submission" date="2023-03" db="EMBL/GenBank/DDBJ databases">
        <title>Chromosome-level genomes of two armyworms, Mythimna separata and Mythimna loreyi, provide insights into the biosynthesis and reception of sex pheromones.</title>
        <authorList>
            <person name="Zhao H."/>
        </authorList>
    </citation>
    <scope>NUCLEOTIDE SEQUENCE</scope>
    <source>
        <strain evidence="13">BeijingLab</strain>
        <tissue evidence="13">Pupa</tissue>
    </source>
</reference>
<accession>A0AAD8DS83</accession>
<dbReference type="GO" id="GO:0005506">
    <property type="term" value="F:iron ion binding"/>
    <property type="evidence" value="ECO:0007669"/>
    <property type="project" value="InterPro"/>
</dbReference>
<evidence type="ECO:0000256" key="3">
    <source>
        <dbReference type="ARBA" id="ARBA00006849"/>
    </source>
</evidence>
<evidence type="ECO:0000256" key="11">
    <source>
        <dbReference type="SAM" id="MobiDB-lite"/>
    </source>
</evidence>
<evidence type="ECO:0000259" key="12">
    <source>
        <dbReference type="SMART" id="SM01008"/>
    </source>
</evidence>
<evidence type="ECO:0000256" key="10">
    <source>
        <dbReference type="ARBA" id="ARBA00034078"/>
    </source>
</evidence>
<feature type="region of interest" description="Disordered" evidence="11">
    <location>
        <begin position="1"/>
        <end position="67"/>
    </location>
</feature>
<dbReference type="GO" id="GO:0051537">
    <property type="term" value="F:2 iron, 2 sulfur cluster binding"/>
    <property type="evidence" value="ECO:0007669"/>
    <property type="project" value="UniProtKB-KW"/>
</dbReference>
<feature type="compositionally biased region" description="Basic residues" evidence="11">
    <location>
        <begin position="8"/>
        <end position="22"/>
    </location>
</feature>
<name>A0AAD8DS83_MYTSE</name>
<dbReference type="SUPFAM" id="SSF56003">
    <property type="entry name" value="Molybdenum cofactor-binding domain"/>
    <property type="match status" value="1"/>
</dbReference>
<dbReference type="SMART" id="SM01008">
    <property type="entry name" value="Ald_Xan_dh_C"/>
    <property type="match status" value="1"/>
</dbReference>
<dbReference type="AlphaFoldDB" id="A0AAD8DS83"/>
<evidence type="ECO:0000256" key="6">
    <source>
        <dbReference type="ARBA" id="ARBA00022723"/>
    </source>
</evidence>
<dbReference type="GO" id="GO:0016491">
    <property type="term" value="F:oxidoreductase activity"/>
    <property type="evidence" value="ECO:0007669"/>
    <property type="project" value="UniProtKB-KW"/>
</dbReference>
<proteinExistence type="inferred from homology"/>
<dbReference type="Gene3D" id="3.30.365.10">
    <property type="entry name" value="Aldehyde oxidase/xanthine dehydrogenase, molybdopterin binding domain"/>
    <property type="match status" value="4"/>
</dbReference>
<dbReference type="InterPro" id="IPR036856">
    <property type="entry name" value="Ald_Oxase/Xan_DH_a/b_sf"/>
</dbReference>
<evidence type="ECO:0000256" key="5">
    <source>
        <dbReference type="ARBA" id="ARBA00022714"/>
    </source>
</evidence>
<dbReference type="Pfam" id="PF20256">
    <property type="entry name" value="MoCoBD_2"/>
    <property type="match status" value="1"/>
</dbReference>
<comment type="similarity">
    <text evidence="3">Belongs to the xanthine dehydrogenase family.</text>
</comment>
<dbReference type="FunFam" id="3.30.365.10:FF:000001">
    <property type="entry name" value="Xanthine dehydrogenase oxidase"/>
    <property type="match status" value="1"/>
</dbReference>
<evidence type="ECO:0000313" key="13">
    <source>
        <dbReference type="EMBL" id="KAJ8719953.1"/>
    </source>
</evidence>
<dbReference type="InterPro" id="IPR008274">
    <property type="entry name" value="AldOxase/xan_DH_MoCoBD1"/>
</dbReference>